<organism evidence="5 6">
    <name type="scientific">Slackia isoflavoniconvertens</name>
    <dbReference type="NCBI Taxonomy" id="572010"/>
    <lineage>
        <taxon>Bacteria</taxon>
        <taxon>Bacillati</taxon>
        <taxon>Actinomycetota</taxon>
        <taxon>Coriobacteriia</taxon>
        <taxon>Eggerthellales</taxon>
        <taxon>Eggerthellaceae</taxon>
        <taxon>Slackia</taxon>
    </lineage>
</organism>
<evidence type="ECO:0000313" key="5">
    <source>
        <dbReference type="EMBL" id="RDB58011.1"/>
    </source>
</evidence>
<dbReference type="GO" id="GO:0016887">
    <property type="term" value="F:ATP hydrolysis activity"/>
    <property type="evidence" value="ECO:0007669"/>
    <property type="project" value="InterPro"/>
</dbReference>
<dbReference type="SUPFAM" id="SSF52540">
    <property type="entry name" value="P-loop containing nucleoside triphosphate hydrolases"/>
    <property type="match status" value="1"/>
</dbReference>
<accession>A0A369LED8</accession>
<dbReference type="PROSITE" id="PS50893">
    <property type="entry name" value="ABC_TRANSPORTER_2"/>
    <property type="match status" value="1"/>
</dbReference>
<dbReference type="GO" id="GO:0005524">
    <property type="term" value="F:ATP binding"/>
    <property type="evidence" value="ECO:0007669"/>
    <property type="project" value="UniProtKB-KW"/>
</dbReference>
<evidence type="ECO:0000259" key="4">
    <source>
        <dbReference type="PROSITE" id="PS50893"/>
    </source>
</evidence>
<feature type="domain" description="ABC transporter" evidence="4">
    <location>
        <begin position="1"/>
        <end position="206"/>
    </location>
</feature>
<dbReference type="AlphaFoldDB" id="A0A369LED8"/>
<dbReference type="Pfam" id="PF00005">
    <property type="entry name" value="ABC_tran"/>
    <property type="match status" value="1"/>
</dbReference>
<dbReference type="SMART" id="SM00382">
    <property type="entry name" value="AAA"/>
    <property type="match status" value="1"/>
</dbReference>
<evidence type="ECO:0000256" key="1">
    <source>
        <dbReference type="ARBA" id="ARBA00022448"/>
    </source>
</evidence>
<dbReference type="Proteomes" id="UP000253975">
    <property type="component" value="Unassembled WGS sequence"/>
</dbReference>
<dbReference type="CDD" id="cd03230">
    <property type="entry name" value="ABC_DR_subfamily_A"/>
    <property type="match status" value="1"/>
</dbReference>
<dbReference type="InterPro" id="IPR051782">
    <property type="entry name" value="ABC_Transporter_VariousFunc"/>
</dbReference>
<comment type="caution">
    <text evidence="5">The sequence shown here is derived from an EMBL/GenBank/DDBJ whole genome shotgun (WGS) entry which is preliminary data.</text>
</comment>
<dbReference type="PANTHER" id="PTHR42939">
    <property type="entry name" value="ABC TRANSPORTER ATP-BINDING PROTEIN ALBC-RELATED"/>
    <property type="match status" value="1"/>
</dbReference>
<dbReference type="PANTHER" id="PTHR42939:SF1">
    <property type="entry name" value="ABC TRANSPORTER ATP-BINDING PROTEIN ALBC-RELATED"/>
    <property type="match status" value="1"/>
</dbReference>
<evidence type="ECO:0000256" key="2">
    <source>
        <dbReference type="ARBA" id="ARBA00022741"/>
    </source>
</evidence>
<dbReference type="InterPro" id="IPR003593">
    <property type="entry name" value="AAA+_ATPase"/>
</dbReference>
<dbReference type="InterPro" id="IPR003439">
    <property type="entry name" value="ABC_transporter-like_ATP-bd"/>
</dbReference>
<dbReference type="EMBL" id="PPTO01000010">
    <property type="protein sequence ID" value="RDB58011.1"/>
    <property type="molecule type" value="Genomic_DNA"/>
</dbReference>
<evidence type="ECO:0000256" key="3">
    <source>
        <dbReference type="ARBA" id="ARBA00022840"/>
    </source>
</evidence>
<dbReference type="InterPro" id="IPR027417">
    <property type="entry name" value="P-loop_NTPase"/>
</dbReference>
<proteinExistence type="predicted"/>
<keyword evidence="3" id="KW-0067">ATP-binding</keyword>
<name>A0A369LED8_9ACTN</name>
<keyword evidence="2" id="KW-0547">Nucleotide-binding</keyword>
<gene>
    <name evidence="5" type="ORF">C1881_06645</name>
</gene>
<protein>
    <submittedName>
        <fullName evidence="5">ABC transporter</fullName>
    </submittedName>
</protein>
<reference evidence="5 6" key="1">
    <citation type="journal article" date="2018" name="Elife">
        <title>Discovery and characterization of a prevalent human gut bacterial enzyme sufficient for the inactivation of a family of plant toxins.</title>
        <authorList>
            <person name="Koppel N."/>
            <person name="Bisanz J.E."/>
            <person name="Pandelia M.E."/>
            <person name="Turnbaugh P.J."/>
            <person name="Balskus E.P."/>
        </authorList>
    </citation>
    <scope>NUCLEOTIDE SEQUENCE [LARGE SCALE GENOMIC DNA]</scope>
    <source>
        <strain evidence="5 6">OB21 GAM31</strain>
    </source>
</reference>
<dbReference type="Gene3D" id="3.40.50.300">
    <property type="entry name" value="P-loop containing nucleotide triphosphate hydrolases"/>
    <property type="match status" value="1"/>
</dbReference>
<sequence length="275" mass="29945">MHVPTGSVYGLIGPNGAGKTTLLQHIAGIYRKDSGDVLVLGQPVFENVAIKERIAFVPSSFYIPARATLKSLASLHESITPRIDRGRFETLLDNLNLPLTLPFRKFSKGMQKQAMLLLALASRPDVLLLDEPMDGLDPLVRKTAWSIVLSDVAEFGTTVIVSSHNLRELEGVCDHLGIMAEGQIISEHDLLSLDGSLVKVQLALPDGAELSGVDVLHESAEGRLRTLIVRGNADQVRTALSALNPVLLEIIPLSLEELFLYELNEVSPHVKNIVL</sequence>
<keyword evidence="1" id="KW-0813">Transport</keyword>
<evidence type="ECO:0000313" key="6">
    <source>
        <dbReference type="Proteomes" id="UP000253975"/>
    </source>
</evidence>